<name>A0ABP0FSE6_CLALP</name>
<comment type="caution">
    <text evidence="3">The sequence shown here is derived from an EMBL/GenBank/DDBJ whole genome shotgun (WGS) entry which is preliminary data.</text>
</comment>
<feature type="compositionally biased region" description="Polar residues" evidence="2">
    <location>
        <begin position="484"/>
        <end position="495"/>
    </location>
</feature>
<keyword evidence="4" id="KW-1185">Reference proteome</keyword>
<protein>
    <recommendedName>
        <fullName evidence="5">Coiled-coil domain-containing protein 24</fullName>
    </recommendedName>
</protein>
<feature type="region of interest" description="Disordered" evidence="2">
    <location>
        <begin position="456"/>
        <end position="495"/>
    </location>
</feature>
<dbReference type="InterPro" id="IPR031367">
    <property type="entry name" value="CCDC24"/>
</dbReference>
<feature type="region of interest" description="Disordered" evidence="2">
    <location>
        <begin position="130"/>
        <end position="150"/>
    </location>
</feature>
<accession>A0ABP0FSE6</accession>
<dbReference type="PANTHER" id="PTHR28601:SF1">
    <property type="entry name" value="COILED-COIL DOMAIN-CONTAINING PROTEIN 24"/>
    <property type="match status" value="1"/>
</dbReference>
<feature type="compositionally biased region" description="Basic and acidic residues" evidence="2">
    <location>
        <begin position="133"/>
        <end position="149"/>
    </location>
</feature>
<proteinExistence type="predicted"/>
<evidence type="ECO:0000256" key="2">
    <source>
        <dbReference type="SAM" id="MobiDB-lite"/>
    </source>
</evidence>
<dbReference type="PANTHER" id="PTHR28601">
    <property type="entry name" value="COILED-COIL DOMAIN-CONTAINING PROTEIN 24"/>
    <property type="match status" value="1"/>
</dbReference>
<feature type="compositionally biased region" description="Low complexity" evidence="2">
    <location>
        <begin position="262"/>
        <end position="277"/>
    </location>
</feature>
<gene>
    <name evidence="3" type="ORF">CVLEPA_LOCUS11639</name>
</gene>
<keyword evidence="1" id="KW-0175">Coiled coil</keyword>
<evidence type="ECO:0000313" key="4">
    <source>
        <dbReference type="Proteomes" id="UP001642483"/>
    </source>
</evidence>
<feature type="coiled-coil region" evidence="1">
    <location>
        <begin position="180"/>
        <end position="241"/>
    </location>
</feature>
<evidence type="ECO:0000313" key="3">
    <source>
        <dbReference type="EMBL" id="CAK8681439.1"/>
    </source>
</evidence>
<evidence type="ECO:0000256" key="1">
    <source>
        <dbReference type="SAM" id="Coils"/>
    </source>
</evidence>
<dbReference type="Proteomes" id="UP001642483">
    <property type="component" value="Unassembled WGS sequence"/>
</dbReference>
<reference evidence="3 4" key="1">
    <citation type="submission" date="2024-02" db="EMBL/GenBank/DDBJ databases">
        <authorList>
            <person name="Daric V."/>
            <person name="Darras S."/>
        </authorList>
    </citation>
    <scope>NUCLEOTIDE SEQUENCE [LARGE SCALE GENOMIC DNA]</scope>
</reference>
<sequence length="495" mass="55396">MSMDKVEGEKLEPFKPPFSVWELIKLTVPPGELHLIKSFLGESKIEYCMDLRNELETLLDIWKMVGEQSEPPTISKPIKNNFLPDPPHLREMLRNEIEILAKGLQEKNGFTESNILPHNDKEVIEYALQAQRPHSDTERPGTPLRRFDPENLYTTSPVKLKHVRRNINAIDIDAVADILRDAIQKECKALECDIEFLQKCVEEEHDVATSRPSSPPEEPPLWKLRQVRNNLESQMNRESQKHSSAYSFHGLKEDDFPPGTASSINRPCSSRRSSSGSITGKQSTPPSPNRFLLKPIDPDILHSNGLPASKSQQNFSHFKISSLLNRVTNVQPSSDGRDLNQLFTGDSWIEPSWAECLSQSPPTTGDSGVGSRPATGSLVAIQDRLRALECQSRMSHRESVTQEDNGYITGNSVEIVHGFSELTVNDAKRDEAIFTKSENSMISPKGKRTTAAKVNKFSPKIKSLAPHPPSSTSKKNLRRMVNNLRPSSTKSVPTG</sequence>
<feature type="region of interest" description="Disordered" evidence="2">
    <location>
        <begin position="249"/>
        <end position="292"/>
    </location>
</feature>
<evidence type="ECO:0008006" key="5">
    <source>
        <dbReference type="Google" id="ProtNLM"/>
    </source>
</evidence>
<dbReference type="Pfam" id="PF15669">
    <property type="entry name" value="CCDC24"/>
    <property type="match status" value="1"/>
</dbReference>
<dbReference type="EMBL" id="CAWYQH010000079">
    <property type="protein sequence ID" value="CAK8681439.1"/>
    <property type="molecule type" value="Genomic_DNA"/>
</dbReference>
<organism evidence="3 4">
    <name type="scientific">Clavelina lepadiformis</name>
    <name type="common">Light-bulb sea squirt</name>
    <name type="synonym">Ascidia lepadiformis</name>
    <dbReference type="NCBI Taxonomy" id="159417"/>
    <lineage>
        <taxon>Eukaryota</taxon>
        <taxon>Metazoa</taxon>
        <taxon>Chordata</taxon>
        <taxon>Tunicata</taxon>
        <taxon>Ascidiacea</taxon>
        <taxon>Aplousobranchia</taxon>
        <taxon>Clavelinidae</taxon>
        <taxon>Clavelina</taxon>
    </lineage>
</organism>